<dbReference type="FunFam" id="3.40.190.10:FF:000050">
    <property type="entry name" value="Sulfonate ABC transporter substrate-binding protein"/>
    <property type="match status" value="1"/>
</dbReference>
<gene>
    <name evidence="8" type="ORF">DOO78_17005</name>
</gene>
<dbReference type="Proteomes" id="UP000249065">
    <property type="component" value="Unassembled WGS sequence"/>
</dbReference>
<dbReference type="NCBIfam" id="TIGR01728">
    <property type="entry name" value="SsuA_fam"/>
    <property type="match status" value="1"/>
</dbReference>
<feature type="signal peptide" evidence="6">
    <location>
        <begin position="1"/>
        <end position="26"/>
    </location>
</feature>
<reference evidence="9" key="1">
    <citation type="submission" date="2018-06" db="EMBL/GenBank/DDBJ databases">
        <authorList>
            <person name="Khan S.A."/>
        </authorList>
    </citation>
    <scope>NUCLEOTIDE SEQUENCE [LARGE SCALE GENOMIC DNA]</scope>
    <source>
        <strain evidence="9">DB-1506</strain>
    </source>
</reference>
<dbReference type="OrthoDB" id="7374754at2"/>
<evidence type="ECO:0000256" key="1">
    <source>
        <dbReference type="ARBA" id="ARBA00010742"/>
    </source>
</evidence>
<name>A0A327M613_9PROT</name>
<evidence type="ECO:0000256" key="2">
    <source>
        <dbReference type="ARBA" id="ARBA00022448"/>
    </source>
</evidence>
<dbReference type="RefSeq" id="WP_111471065.1">
    <property type="nucleotide sequence ID" value="NZ_QLIX01000014.1"/>
</dbReference>
<dbReference type="InterPro" id="IPR006311">
    <property type="entry name" value="TAT_signal"/>
</dbReference>
<dbReference type="PROSITE" id="PS51318">
    <property type="entry name" value="TAT"/>
    <property type="match status" value="1"/>
</dbReference>
<evidence type="ECO:0000313" key="8">
    <source>
        <dbReference type="EMBL" id="RAI57722.1"/>
    </source>
</evidence>
<dbReference type="SMART" id="SM00062">
    <property type="entry name" value="PBPb"/>
    <property type="match status" value="1"/>
</dbReference>
<evidence type="ECO:0000256" key="3">
    <source>
        <dbReference type="ARBA" id="ARBA00022729"/>
    </source>
</evidence>
<keyword evidence="3 6" id="KW-0732">Signal</keyword>
<evidence type="ECO:0000256" key="6">
    <source>
        <dbReference type="SAM" id="SignalP"/>
    </source>
</evidence>
<dbReference type="AlphaFoldDB" id="A0A327M613"/>
<evidence type="ECO:0000259" key="7">
    <source>
        <dbReference type="SMART" id="SM00062"/>
    </source>
</evidence>
<protein>
    <recommendedName>
        <fullName evidence="5">Putative aliphatic sulfonates-binding protein</fullName>
    </recommendedName>
</protein>
<evidence type="ECO:0000256" key="5">
    <source>
        <dbReference type="ARBA" id="ARBA00070228"/>
    </source>
</evidence>
<accession>A0A327M613</accession>
<dbReference type="InterPro" id="IPR010067">
    <property type="entry name" value="ABC_SsuA_sub-bd"/>
</dbReference>
<organism evidence="8 9">
    <name type="scientific">Roseicella frigidaeris</name>
    <dbReference type="NCBI Taxonomy" id="2230885"/>
    <lineage>
        <taxon>Bacteria</taxon>
        <taxon>Pseudomonadati</taxon>
        <taxon>Pseudomonadota</taxon>
        <taxon>Alphaproteobacteria</taxon>
        <taxon>Acetobacterales</taxon>
        <taxon>Roseomonadaceae</taxon>
        <taxon>Roseicella</taxon>
    </lineage>
</organism>
<comment type="caution">
    <text evidence="8">The sequence shown here is derived from an EMBL/GenBank/DDBJ whole genome shotgun (WGS) entry which is preliminary data.</text>
</comment>
<dbReference type="Pfam" id="PF13379">
    <property type="entry name" value="NMT1_2"/>
    <property type="match status" value="1"/>
</dbReference>
<comment type="similarity">
    <text evidence="1">Belongs to the bacterial solute-binding protein SsuA/TauA family.</text>
</comment>
<sequence>MPIHAAASRRALLTAVLAAPALAPLASPRPGRAEGQPREFRIGYQKSGPLLVARQNGAIERALAPLGIAVSWLEFTYGPPLLEALNVGSIDFGAVGDAPPIFAQAARAKLLYVAATPSRGASQAILVPQDSPLRSVQDLKGKRLAFARGSSAHSLAVGAVEKAGLAWGDLTPVELPPADAGAAFARGNIDAWSIWDPFFALAEIQRQARVLAAGEDVEPQSSYFLAHRGFTEAHPRLVAQVVAVLAEIGAWSAAHRAEVAQLGAEATGLPIEAMRRAAQRTAFEVVPLSDAIVAQQQRVADRFHRLKLIPRAVTVRDIVWQPPAA</sequence>
<comment type="function">
    <text evidence="4">Part of a binding-protein-dependent transport system for aliphatic sulfonates. Putative binding protein.</text>
</comment>
<feature type="domain" description="Solute-binding protein family 3/N-terminal" evidence="7">
    <location>
        <begin position="39"/>
        <end position="259"/>
    </location>
</feature>
<keyword evidence="2" id="KW-0813">Transport</keyword>
<feature type="chain" id="PRO_5016463824" description="Putative aliphatic sulfonates-binding protein" evidence="6">
    <location>
        <begin position="27"/>
        <end position="325"/>
    </location>
</feature>
<dbReference type="InterPro" id="IPR001638">
    <property type="entry name" value="Solute-binding_3/MltF_N"/>
</dbReference>
<dbReference type="GO" id="GO:0042626">
    <property type="term" value="F:ATPase-coupled transmembrane transporter activity"/>
    <property type="evidence" value="ECO:0007669"/>
    <property type="project" value="InterPro"/>
</dbReference>
<evidence type="ECO:0000256" key="4">
    <source>
        <dbReference type="ARBA" id="ARBA00055538"/>
    </source>
</evidence>
<proteinExistence type="inferred from homology"/>
<dbReference type="EMBL" id="QLIX01000014">
    <property type="protein sequence ID" value="RAI57722.1"/>
    <property type="molecule type" value="Genomic_DNA"/>
</dbReference>
<dbReference type="PANTHER" id="PTHR30024">
    <property type="entry name" value="ALIPHATIC SULFONATES-BINDING PROTEIN-RELATED"/>
    <property type="match status" value="1"/>
</dbReference>
<dbReference type="Gene3D" id="3.40.190.10">
    <property type="entry name" value="Periplasmic binding protein-like II"/>
    <property type="match status" value="2"/>
</dbReference>
<dbReference type="GO" id="GO:0016020">
    <property type="term" value="C:membrane"/>
    <property type="evidence" value="ECO:0007669"/>
    <property type="project" value="InterPro"/>
</dbReference>
<keyword evidence="9" id="KW-1185">Reference proteome</keyword>
<dbReference type="SUPFAM" id="SSF53850">
    <property type="entry name" value="Periplasmic binding protein-like II"/>
    <property type="match status" value="1"/>
</dbReference>
<evidence type="ECO:0000313" key="9">
    <source>
        <dbReference type="Proteomes" id="UP000249065"/>
    </source>
</evidence>
<dbReference type="PANTHER" id="PTHR30024:SF42">
    <property type="entry name" value="ALIPHATIC SULFONATES-BINDING PROTEIN-RELATED"/>
    <property type="match status" value="1"/>
</dbReference>